<protein>
    <recommendedName>
        <fullName evidence="3">DUF1499 domain-containing protein</fullName>
    </recommendedName>
</protein>
<dbReference type="FunCoup" id="A0A7I4CHT2">
    <property type="interactions" value="468"/>
</dbReference>
<evidence type="ECO:0008006" key="3">
    <source>
        <dbReference type="Google" id="ProtNLM"/>
    </source>
</evidence>
<evidence type="ECO:0000313" key="2">
    <source>
        <dbReference type="Proteomes" id="UP000006727"/>
    </source>
</evidence>
<sequence length="255" mass="28614">MDWRCNLAEDWGLIRRRNMPPILVLASSFTGSKLHIPSALQDKVSISEVSNASPGIIVCQQKEDEQVSGQIRKEAVAAKISRRETILRSSGSALMLAFFNFAGERPDYLGVQSNPPSLALCPPTPGCISTSEELNDPTHYVPPWTYNPPDGRGRKNPASKEKAMAELIDAIKSTKPDNFTPRIVKQTDDYVYVEYSSPLVGFVDDVEFWFPPGNRSLVEYRSASRRDAIDFGFNRKRIKALRQALERYGWESIGF</sequence>
<dbReference type="PANTHER" id="PTHR34801">
    <property type="entry name" value="EXPRESSED PROTEIN"/>
    <property type="match status" value="1"/>
</dbReference>
<dbReference type="EMBL" id="ABEU02000023">
    <property type="status" value="NOT_ANNOTATED_CDS"/>
    <property type="molecule type" value="Genomic_DNA"/>
</dbReference>
<dbReference type="InterPro" id="IPR010865">
    <property type="entry name" value="DUF1499"/>
</dbReference>
<organism evidence="1 2">
    <name type="scientific">Physcomitrium patens</name>
    <name type="common">Spreading-leaved earth moss</name>
    <name type="synonym">Physcomitrella patens</name>
    <dbReference type="NCBI Taxonomy" id="3218"/>
    <lineage>
        <taxon>Eukaryota</taxon>
        <taxon>Viridiplantae</taxon>
        <taxon>Streptophyta</taxon>
        <taxon>Embryophyta</taxon>
        <taxon>Bryophyta</taxon>
        <taxon>Bryophytina</taxon>
        <taxon>Bryopsida</taxon>
        <taxon>Funariidae</taxon>
        <taxon>Funariales</taxon>
        <taxon>Funariaceae</taxon>
        <taxon>Physcomitrium</taxon>
    </lineage>
</organism>
<reference evidence="1 2" key="1">
    <citation type="journal article" date="2008" name="Science">
        <title>The Physcomitrella genome reveals evolutionary insights into the conquest of land by plants.</title>
        <authorList>
            <person name="Rensing S."/>
            <person name="Lang D."/>
            <person name="Zimmer A."/>
            <person name="Terry A."/>
            <person name="Salamov A."/>
            <person name="Shapiro H."/>
            <person name="Nishiyama T."/>
            <person name="Perroud P.-F."/>
            <person name="Lindquist E."/>
            <person name="Kamisugi Y."/>
            <person name="Tanahashi T."/>
            <person name="Sakakibara K."/>
            <person name="Fujita T."/>
            <person name="Oishi K."/>
            <person name="Shin-I T."/>
            <person name="Kuroki Y."/>
            <person name="Toyoda A."/>
            <person name="Suzuki Y."/>
            <person name="Hashimoto A."/>
            <person name="Yamaguchi K."/>
            <person name="Sugano A."/>
            <person name="Kohara Y."/>
            <person name="Fujiyama A."/>
            <person name="Anterola A."/>
            <person name="Aoki S."/>
            <person name="Ashton N."/>
            <person name="Barbazuk W.B."/>
            <person name="Barker E."/>
            <person name="Bennetzen J."/>
            <person name="Bezanilla M."/>
            <person name="Blankenship R."/>
            <person name="Cho S.H."/>
            <person name="Dutcher S."/>
            <person name="Estelle M."/>
            <person name="Fawcett J.A."/>
            <person name="Gundlach H."/>
            <person name="Hanada K."/>
            <person name="Heyl A."/>
            <person name="Hicks K.A."/>
            <person name="Hugh J."/>
            <person name="Lohr M."/>
            <person name="Mayer K."/>
            <person name="Melkozernov A."/>
            <person name="Murata T."/>
            <person name="Nelson D."/>
            <person name="Pils B."/>
            <person name="Prigge M."/>
            <person name="Reiss B."/>
            <person name="Renner T."/>
            <person name="Rombauts S."/>
            <person name="Rushton P."/>
            <person name="Sanderfoot A."/>
            <person name="Schween G."/>
            <person name="Shiu S.-H."/>
            <person name="Stueber K."/>
            <person name="Theodoulou F.L."/>
            <person name="Tu H."/>
            <person name="Van de Peer Y."/>
            <person name="Verrier P.J."/>
            <person name="Waters E."/>
            <person name="Wood A."/>
            <person name="Yang L."/>
            <person name="Cove D."/>
            <person name="Cuming A."/>
            <person name="Hasebe M."/>
            <person name="Lucas S."/>
            <person name="Mishler D.B."/>
            <person name="Reski R."/>
            <person name="Grigoriev I."/>
            <person name="Quatrano R.S."/>
            <person name="Boore J.L."/>
        </authorList>
    </citation>
    <scope>NUCLEOTIDE SEQUENCE [LARGE SCALE GENOMIC DNA]</scope>
    <source>
        <strain evidence="1 2">cv. Gransden 2004</strain>
    </source>
</reference>
<gene>
    <name evidence="1" type="primary">LOC112276056</name>
</gene>
<dbReference type="EnsemblPlants" id="Pp3c23_9860V3.3">
    <property type="protein sequence ID" value="Pp3c23_9860V3.3"/>
    <property type="gene ID" value="Pp3c23_9860"/>
</dbReference>
<evidence type="ECO:0000313" key="1">
    <source>
        <dbReference type="EnsemblPlants" id="Pp3c23_9860V3.3"/>
    </source>
</evidence>
<reference evidence="1" key="3">
    <citation type="submission" date="2020-12" db="UniProtKB">
        <authorList>
            <consortium name="EnsemblPlants"/>
        </authorList>
    </citation>
    <scope>IDENTIFICATION</scope>
</reference>
<dbReference type="Pfam" id="PF07386">
    <property type="entry name" value="DUF1499"/>
    <property type="match status" value="1"/>
</dbReference>
<dbReference type="InParanoid" id="A0A7I4CHT2"/>
<keyword evidence="2" id="KW-1185">Reference proteome</keyword>
<accession>A0A7I4CHT2</accession>
<name>A0A7I4CHT2_PHYPA</name>
<reference evidence="1 2" key="2">
    <citation type="journal article" date="2018" name="Plant J.">
        <title>The Physcomitrella patens chromosome-scale assembly reveals moss genome structure and evolution.</title>
        <authorList>
            <person name="Lang D."/>
            <person name="Ullrich K.K."/>
            <person name="Murat F."/>
            <person name="Fuchs J."/>
            <person name="Jenkins J."/>
            <person name="Haas F.B."/>
            <person name="Piednoel M."/>
            <person name="Gundlach H."/>
            <person name="Van Bel M."/>
            <person name="Meyberg R."/>
            <person name="Vives C."/>
            <person name="Morata J."/>
            <person name="Symeonidi A."/>
            <person name="Hiss M."/>
            <person name="Muchero W."/>
            <person name="Kamisugi Y."/>
            <person name="Saleh O."/>
            <person name="Blanc G."/>
            <person name="Decker E.L."/>
            <person name="van Gessel N."/>
            <person name="Grimwood J."/>
            <person name="Hayes R.D."/>
            <person name="Graham S.W."/>
            <person name="Gunter L.E."/>
            <person name="McDaniel S.F."/>
            <person name="Hoernstein S.N.W."/>
            <person name="Larsson A."/>
            <person name="Li F.W."/>
            <person name="Perroud P.F."/>
            <person name="Phillips J."/>
            <person name="Ranjan P."/>
            <person name="Rokshar D.S."/>
            <person name="Rothfels C.J."/>
            <person name="Schneider L."/>
            <person name="Shu S."/>
            <person name="Stevenson D.W."/>
            <person name="Thummler F."/>
            <person name="Tillich M."/>
            <person name="Villarreal Aguilar J.C."/>
            <person name="Widiez T."/>
            <person name="Wong G.K."/>
            <person name="Wymore A."/>
            <person name="Zhang Y."/>
            <person name="Zimmer A.D."/>
            <person name="Quatrano R.S."/>
            <person name="Mayer K.F.X."/>
            <person name="Goodstein D."/>
            <person name="Casacuberta J.M."/>
            <person name="Vandepoele K."/>
            <person name="Reski R."/>
            <person name="Cuming A.C."/>
            <person name="Tuskan G.A."/>
            <person name="Maumus F."/>
            <person name="Salse J."/>
            <person name="Schmutz J."/>
            <person name="Rensing S.A."/>
        </authorList>
    </citation>
    <scope>NUCLEOTIDE SEQUENCE [LARGE SCALE GENOMIC DNA]</scope>
    <source>
        <strain evidence="1 2">cv. Gransden 2004</strain>
    </source>
</reference>
<dbReference type="Gramene" id="Pp3c23_9860V3.3">
    <property type="protein sequence ID" value="Pp3c23_9860V3.3"/>
    <property type="gene ID" value="Pp3c23_9860"/>
</dbReference>
<dbReference type="Proteomes" id="UP000006727">
    <property type="component" value="Chromosome 23"/>
</dbReference>
<dbReference type="AlphaFoldDB" id="A0A7I4CHT2"/>
<dbReference type="PANTHER" id="PTHR34801:SF2">
    <property type="entry name" value="EXPRESSED PROTEIN"/>
    <property type="match status" value="1"/>
</dbReference>
<proteinExistence type="predicted"/>